<feature type="transmembrane region" description="Helical" evidence="1">
    <location>
        <begin position="207"/>
        <end position="227"/>
    </location>
</feature>
<dbReference type="EMBL" id="CP041637">
    <property type="protein sequence ID" value="QDO95607.1"/>
    <property type="molecule type" value="Genomic_DNA"/>
</dbReference>
<feature type="transmembrane region" description="Helical" evidence="1">
    <location>
        <begin position="154"/>
        <end position="173"/>
    </location>
</feature>
<gene>
    <name evidence="2" type="ORF">FNB79_17060</name>
</gene>
<evidence type="ECO:0000256" key="1">
    <source>
        <dbReference type="SAM" id="Phobius"/>
    </source>
</evidence>
<keyword evidence="1" id="KW-1133">Transmembrane helix</keyword>
<accession>A0A516GVQ3</accession>
<reference evidence="2 3" key="1">
    <citation type="submission" date="2019-07" db="EMBL/GenBank/DDBJ databases">
        <title>Genome sequencing for Formosa sp. PS13.</title>
        <authorList>
            <person name="Park S.-J."/>
        </authorList>
    </citation>
    <scope>NUCLEOTIDE SEQUENCE [LARGE SCALE GENOMIC DNA]</scope>
    <source>
        <strain evidence="2 3">PS13</strain>
    </source>
</reference>
<protein>
    <recommendedName>
        <fullName evidence="4">Lysoplasmalogenase</fullName>
    </recommendedName>
</protein>
<feature type="transmembrane region" description="Helical" evidence="1">
    <location>
        <begin position="82"/>
        <end position="101"/>
    </location>
</feature>
<dbReference type="AlphaFoldDB" id="A0A516GVQ3"/>
<keyword evidence="1" id="KW-0812">Transmembrane</keyword>
<keyword evidence="1" id="KW-0472">Membrane</keyword>
<evidence type="ECO:0008006" key="4">
    <source>
        <dbReference type="Google" id="ProtNLM"/>
    </source>
</evidence>
<organism evidence="2 3">
    <name type="scientific">Formosa sediminum</name>
    <dbReference type="NCBI Taxonomy" id="2594004"/>
    <lineage>
        <taxon>Bacteria</taxon>
        <taxon>Pseudomonadati</taxon>
        <taxon>Bacteroidota</taxon>
        <taxon>Flavobacteriia</taxon>
        <taxon>Flavobacteriales</taxon>
        <taxon>Flavobacteriaceae</taxon>
        <taxon>Formosa</taxon>
    </lineage>
</organism>
<feature type="transmembrane region" description="Helical" evidence="1">
    <location>
        <begin position="5"/>
        <end position="23"/>
    </location>
</feature>
<dbReference type="OrthoDB" id="1443753at2"/>
<dbReference type="Proteomes" id="UP000319209">
    <property type="component" value="Chromosome"/>
</dbReference>
<feature type="transmembrane region" description="Helical" evidence="1">
    <location>
        <begin position="113"/>
        <end position="134"/>
    </location>
</feature>
<dbReference type="KEGG" id="fop:FNB79_17060"/>
<evidence type="ECO:0000313" key="3">
    <source>
        <dbReference type="Proteomes" id="UP000319209"/>
    </source>
</evidence>
<evidence type="ECO:0000313" key="2">
    <source>
        <dbReference type="EMBL" id="QDO95607.1"/>
    </source>
</evidence>
<feature type="transmembrane region" description="Helical" evidence="1">
    <location>
        <begin position="180"/>
        <end position="201"/>
    </location>
</feature>
<keyword evidence="3" id="KW-1185">Reference proteome</keyword>
<dbReference type="RefSeq" id="WP_143382513.1">
    <property type="nucleotide sequence ID" value="NZ_CP041637.1"/>
</dbReference>
<sequence>MKKTYYLIIIIFLYSVFFFVLEMHNFPKIAAKVKAVVVPSICVFYIIDLNNKLLFFKIFLILFSITDLLIFTDAFIPINFKYYIGNTLYIVAYIILIYSVVRRVDLSKILTEFKLTVGVLFLMNIYVLYALLNVDLVLESSPLISSMSSVILELIYNAVTFILFTVSFLNYLYKNNKESLYLFIGTLCVVFSEVIQFVTTYPSNQKLLNTACYVLLVLGFSFFYLFASLKAVGEQEIASL</sequence>
<feature type="transmembrane region" description="Helical" evidence="1">
    <location>
        <begin position="54"/>
        <end position="76"/>
    </location>
</feature>
<name>A0A516GVQ3_9FLAO</name>
<proteinExistence type="predicted"/>